<geneLocation type="mitochondrion" evidence="12"/>
<comment type="subcellular location">
    <subcellularLocation>
        <location evidence="1">Membrane</location>
        <topology evidence="1">Multi-pass membrane protein</topology>
    </subcellularLocation>
</comment>
<keyword evidence="7 10" id="KW-1133">Transmembrane helix</keyword>
<feature type="transmembrane region" description="Helical" evidence="10">
    <location>
        <begin position="190"/>
        <end position="218"/>
    </location>
</feature>
<dbReference type="InterPro" id="IPR013833">
    <property type="entry name" value="Cyt_c_oxidase_su3_a-hlx"/>
</dbReference>
<feature type="transmembrane region" description="Helical" evidence="10">
    <location>
        <begin position="158"/>
        <end position="178"/>
    </location>
</feature>
<keyword evidence="5 9" id="KW-0812">Transmembrane</keyword>
<dbReference type="InterPro" id="IPR000298">
    <property type="entry name" value="Cyt_c_oxidase-like_su3"/>
</dbReference>
<feature type="transmembrane region" description="Helical" evidence="10">
    <location>
        <begin position="128"/>
        <end position="146"/>
    </location>
</feature>
<name>B7SMH1_9HEMI</name>
<evidence type="ECO:0000256" key="7">
    <source>
        <dbReference type="ARBA" id="ARBA00022989"/>
    </source>
</evidence>
<dbReference type="GO" id="GO:0005739">
    <property type="term" value="C:mitochondrion"/>
    <property type="evidence" value="ECO:0007669"/>
    <property type="project" value="TreeGrafter"/>
</dbReference>
<dbReference type="GO" id="GO:0031090">
    <property type="term" value="C:organelle membrane"/>
    <property type="evidence" value="ECO:0007669"/>
    <property type="project" value="UniProtKB-ARBA"/>
</dbReference>
<comment type="similarity">
    <text evidence="2 9">Belongs to the cytochrome c oxidase subunit 3 family.</text>
</comment>
<dbReference type="EMBL" id="EU427340">
    <property type="protein sequence ID" value="ABZ02065.1"/>
    <property type="molecule type" value="Genomic_DNA"/>
</dbReference>
<evidence type="ECO:0000256" key="6">
    <source>
        <dbReference type="ARBA" id="ARBA00022967"/>
    </source>
</evidence>
<comment type="subunit">
    <text evidence="3">Component of the cytochrome c oxidase (complex IV, CIV), a multisubunit enzyme composed of a catalytic core of 3 subunits and several supernumerary subunits. The complex exists as a monomer or a dimer and forms supercomplexes (SCs) in the inner mitochondrial membrane with ubiquinol-cytochrome c oxidoreductase (cytochrome b-c1 complex, complex III, CIII).</text>
</comment>
<dbReference type="FunFam" id="1.20.120.80:FF:000002">
    <property type="entry name" value="Cytochrome c oxidase subunit 3"/>
    <property type="match status" value="1"/>
</dbReference>
<dbReference type="PANTHER" id="PTHR11403">
    <property type="entry name" value="CYTOCHROME C OXIDASE SUBUNIT III"/>
    <property type="match status" value="1"/>
</dbReference>
<dbReference type="PROSITE" id="PS50253">
    <property type="entry name" value="COX3"/>
    <property type="match status" value="1"/>
</dbReference>
<dbReference type="GO" id="GO:0006123">
    <property type="term" value="P:mitochondrial electron transport, cytochrome c to oxygen"/>
    <property type="evidence" value="ECO:0007669"/>
    <property type="project" value="UniProtKB-ARBA"/>
</dbReference>
<evidence type="ECO:0000256" key="5">
    <source>
        <dbReference type="ARBA" id="ARBA00022692"/>
    </source>
</evidence>
<dbReference type="GO" id="GO:0031967">
    <property type="term" value="C:organelle envelope"/>
    <property type="evidence" value="ECO:0007669"/>
    <property type="project" value="UniProtKB-ARBA"/>
</dbReference>
<dbReference type="SUPFAM" id="SSF81452">
    <property type="entry name" value="Cytochrome c oxidase subunit III-like"/>
    <property type="match status" value="1"/>
</dbReference>
<evidence type="ECO:0000256" key="3">
    <source>
        <dbReference type="ARBA" id="ARBA00011164"/>
    </source>
</evidence>
<feature type="transmembrane region" description="Helical" evidence="10">
    <location>
        <begin position="78"/>
        <end position="101"/>
    </location>
</feature>
<dbReference type="GO" id="GO:0004129">
    <property type="term" value="F:cytochrome-c oxidase activity"/>
    <property type="evidence" value="ECO:0007669"/>
    <property type="project" value="InterPro"/>
</dbReference>
<evidence type="ECO:0000313" key="12">
    <source>
        <dbReference type="EMBL" id="ABZ02065.1"/>
    </source>
</evidence>
<dbReference type="PANTHER" id="PTHR11403:SF7">
    <property type="entry name" value="CYTOCHROME C OXIDASE SUBUNIT 3"/>
    <property type="match status" value="1"/>
</dbReference>
<keyword evidence="6" id="KW-1278">Translocase</keyword>
<feature type="transmembrane region" description="Helical" evidence="10">
    <location>
        <begin position="40"/>
        <end position="57"/>
    </location>
</feature>
<dbReference type="GO" id="GO:0045277">
    <property type="term" value="C:respiratory chain complex IV"/>
    <property type="evidence" value="ECO:0007669"/>
    <property type="project" value="UniProtKB-ARBA"/>
</dbReference>
<dbReference type="Pfam" id="PF00510">
    <property type="entry name" value="COX3"/>
    <property type="match status" value="1"/>
</dbReference>
<keyword evidence="9 12" id="KW-0496">Mitochondrion</keyword>
<keyword evidence="8 10" id="KW-0472">Membrane</keyword>
<protein>
    <recommendedName>
        <fullName evidence="4 9">Cytochrome c oxidase subunit 3</fullName>
    </recommendedName>
</protein>
<evidence type="ECO:0000259" key="11">
    <source>
        <dbReference type="PROSITE" id="PS50253"/>
    </source>
</evidence>
<comment type="function">
    <text evidence="9">Component of the cytochrome c oxidase, the last enzyme in the mitochondrial electron transport chain which drives oxidative phosphorylation. The respiratory chain contains 3 multisubunit complexes succinate dehydrogenase (complex II, CII), ubiquinol-cytochrome c oxidoreductase (cytochrome b-c1 complex, complex III, CIII) and cytochrome c oxidase (complex IV, CIV), that cooperate to transfer electrons derived from NADH and succinate to molecular oxygen, creating an electrochemical gradient over the inner membrane that drives transmembrane transport and the ATP synthase. Cytochrome c oxidase is the component of the respiratory chain that catalyzes the reduction of oxygen to water. Electrons originating from reduced cytochrome c in the intermembrane space (IMS) are transferred via the dinuclear copper A center (CU(A)) of subunit 2 and heme A of subunit 1 to the active site in subunit 1, a binuclear center (BNC) formed by heme A3 and copper B (CU(B)). The BNC reduces molecular oxygen to 2 water molecules using 4 electrons from cytochrome c in the IMS and 4 protons from the mitochondrial matrix.</text>
</comment>
<evidence type="ECO:0000256" key="8">
    <source>
        <dbReference type="ARBA" id="ARBA00023136"/>
    </source>
</evidence>
<dbReference type="Gene3D" id="1.10.287.70">
    <property type="match status" value="1"/>
</dbReference>
<evidence type="ECO:0000256" key="1">
    <source>
        <dbReference type="ARBA" id="ARBA00004141"/>
    </source>
</evidence>
<accession>B7SMH1</accession>
<dbReference type="FunFam" id="1.10.287.70:FF:000082">
    <property type="entry name" value="Cytochrome c oxidase subunit 3"/>
    <property type="match status" value="1"/>
</dbReference>
<proteinExistence type="inferred from homology"/>
<sequence length="260" mass="29465">MKSNHPYHLVDQSPWPLTGSIGAMTLTSGTVMWFHKHDPALSMLGATILILTVIQWWRDIIRESTFQGLHTLKVVNGLKLGMILFIVSEVMFFVSFFWAFLHSSLSPSVEIGMIWPPKGIQPFNPMEIPLLNTTILLCSGITVTWAHHSIMEGNHKSTTVSLATTVILGIMFTILQGYEYLEASFCIADSIYGSVFFVSTGFHGIHVIIGTTFLGVCLMRHMAHQFSSTHHFGFEAAAWYWHFVDVVWLFLYIMVYWWGS</sequence>
<evidence type="ECO:0000256" key="2">
    <source>
        <dbReference type="ARBA" id="ARBA00010581"/>
    </source>
</evidence>
<evidence type="ECO:0000256" key="4">
    <source>
        <dbReference type="ARBA" id="ARBA00015944"/>
    </source>
</evidence>
<dbReference type="CDD" id="cd01665">
    <property type="entry name" value="Cyt_c_Oxidase_III"/>
    <property type="match status" value="1"/>
</dbReference>
<feature type="domain" description="Heme-copper oxidase subunit III family profile" evidence="11">
    <location>
        <begin position="3"/>
        <end position="260"/>
    </location>
</feature>
<dbReference type="Gene3D" id="1.20.120.80">
    <property type="entry name" value="Cytochrome c oxidase, subunit III, four-helix bundle"/>
    <property type="match status" value="1"/>
</dbReference>
<dbReference type="InterPro" id="IPR024791">
    <property type="entry name" value="Cyt_c/ubiquinol_Oxase_su3"/>
</dbReference>
<organism evidence="12">
    <name type="scientific">Neuroctenus parus</name>
    <dbReference type="NCBI Taxonomy" id="498951"/>
    <lineage>
        <taxon>Eukaryota</taxon>
        <taxon>Metazoa</taxon>
        <taxon>Ecdysozoa</taxon>
        <taxon>Arthropoda</taxon>
        <taxon>Hexapoda</taxon>
        <taxon>Insecta</taxon>
        <taxon>Pterygota</taxon>
        <taxon>Neoptera</taxon>
        <taxon>Paraneoptera</taxon>
        <taxon>Hemiptera</taxon>
        <taxon>Heteroptera</taxon>
        <taxon>Panheteroptera</taxon>
        <taxon>Pentatomomorpha</taxon>
        <taxon>Aradoidea</taxon>
        <taxon>Aradidae</taxon>
        <taxon>Mezirinae</taxon>
        <taxon>Neuroctenus</taxon>
    </lineage>
</organism>
<evidence type="ECO:0000256" key="9">
    <source>
        <dbReference type="RuleBase" id="RU003375"/>
    </source>
</evidence>
<gene>
    <name evidence="12" type="primary">CO3</name>
</gene>
<reference evidence="12" key="1">
    <citation type="journal article" date="2008" name="BMC Genomics">
        <title>Comparative and phylogenomic studies on the mitochondrial genomes of Pentatomomorpha (Insecta: Hemiptera: Heteroptera).</title>
        <authorList>
            <person name="Hua J."/>
            <person name="Li M."/>
            <person name="Dong P."/>
            <person name="Cui Y."/>
            <person name="Xie Q."/>
            <person name="Bu W."/>
        </authorList>
    </citation>
    <scope>NUCLEOTIDE SEQUENCE</scope>
</reference>
<dbReference type="InterPro" id="IPR035973">
    <property type="entry name" value="Cyt_c_oxidase_su3-like_sf"/>
</dbReference>
<dbReference type="AlphaFoldDB" id="B7SMH1"/>
<dbReference type="InterPro" id="IPR033945">
    <property type="entry name" value="Cyt_c_oxase_su3_dom"/>
</dbReference>
<evidence type="ECO:0000256" key="10">
    <source>
        <dbReference type="SAM" id="Phobius"/>
    </source>
</evidence>
<feature type="transmembrane region" description="Helical" evidence="10">
    <location>
        <begin position="239"/>
        <end position="259"/>
    </location>
</feature>